<keyword evidence="1" id="KW-1133">Transmembrane helix</keyword>
<feature type="transmembrane region" description="Helical" evidence="1">
    <location>
        <begin position="12"/>
        <end position="36"/>
    </location>
</feature>
<evidence type="ECO:0000313" key="2">
    <source>
        <dbReference type="EMBL" id="MCU4751019.1"/>
    </source>
</evidence>
<dbReference type="EMBL" id="JAOPJZ010000002">
    <property type="protein sequence ID" value="MCU4751019.1"/>
    <property type="molecule type" value="Genomic_DNA"/>
</dbReference>
<keyword evidence="1" id="KW-0812">Transmembrane</keyword>
<evidence type="ECO:0000313" key="3">
    <source>
        <dbReference type="Proteomes" id="UP001321047"/>
    </source>
</evidence>
<dbReference type="RefSeq" id="WP_342806382.1">
    <property type="nucleotide sequence ID" value="NZ_JAOPJZ010000002.1"/>
</dbReference>
<sequence length="61" mass="6469">MIPLFVDPIVGVTILSSIALVVFIGIITFFAVAPVVSDTWAERLDHGAKVQTPEGETVGDD</sequence>
<keyword evidence="1" id="KW-0472">Membrane</keyword>
<reference evidence="2 3" key="1">
    <citation type="submission" date="2022-09" db="EMBL/GenBank/DDBJ databases">
        <title>Enrichment on poylsaccharides allowed isolation of novel metabolic and taxonomic groups of Haloarchaea.</title>
        <authorList>
            <person name="Sorokin D.Y."/>
            <person name="Elcheninov A.G."/>
            <person name="Khizhniak T.V."/>
            <person name="Kolganova T.V."/>
            <person name="Kublanov I.V."/>
        </authorList>
    </citation>
    <scope>NUCLEOTIDE SEQUENCE [LARGE SCALE GENOMIC DNA]</scope>
    <source>
        <strain evidence="2 3">AArc-curdl1</strain>
    </source>
</reference>
<dbReference type="AlphaFoldDB" id="A0AAP2Z5B8"/>
<accession>A0AAP2Z5B8</accession>
<name>A0AAP2Z5B8_9EURY</name>
<evidence type="ECO:0000256" key="1">
    <source>
        <dbReference type="SAM" id="Phobius"/>
    </source>
</evidence>
<dbReference type="Proteomes" id="UP001321047">
    <property type="component" value="Unassembled WGS sequence"/>
</dbReference>
<protein>
    <submittedName>
        <fullName evidence="2">Uncharacterized protein</fullName>
    </submittedName>
</protein>
<gene>
    <name evidence="2" type="ORF">OB919_03325</name>
</gene>
<organism evidence="2 3">
    <name type="scientific">Natronosalvus hydrolyticus</name>
    <dbReference type="NCBI Taxonomy" id="2979988"/>
    <lineage>
        <taxon>Archaea</taxon>
        <taxon>Methanobacteriati</taxon>
        <taxon>Methanobacteriota</taxon>
        <taxon>Stenosarchaea group</taxon>
        <taxon>Halobacteria</taxon>
        <taxon>Halobacteriales</taxon>
        <taxon>Natrialbaceae</taxon>
        <taxon>Natronosalvus</taxon>
    </lineage>
</organism>
<proteinExistence type="predicted"/>
<keyword evidence="3" id="KW-1185">Reference proteome</keyword>
<comment type="caution">
    <text evidence="2">The sequence shown here is derived from an EMBL/GenBank/DDBJ whole genome shotgun (WGS) entry which is preliminary data.</text>
</comment>